<dbReference type="Gene3D" id="1.20.120.1750">
    <property type="match status" value="1"/>
</dbReference>
<accession>A0A4Z2CSB7</accession>
<dbReference type="EC" id="2.3.2.31" evidence="3"/>
<evidence type="ECO:0000256" key="7">
    <source>
        <dbReference type="ARBA" id="ARBA00022771"/>
    </source>
</evidence>
<evidence type="ECO:0000256" key="8">
    <source>
        <dbReference type="ARBA" id="ARBA00022786"/>
    </source>
</evidence>
<proteinExistence type="predicted"/>
<dbReference type="PANTHER" id="PTHR11685">
    <property type="entry name" value="RBR FAMILY RING FINGER AND IBR DOMAIN-CONTAINING"/>
    <property type="match status" value="1"/>
</dbReference>
<evidence type="ECO:0000256" key="3">
    <source>
        <dbReference type="ARBA" id="ARBA00012251"/>
    </source>
</evidence>
<dbReference type="SUPFAM" id="SSF57850">
    <property type="entry name" value="RING/U-box"/>
    <property type="match status" value="1"/>
</dbReference>
<reference evidence="11 12" key="1">
    <citation type="submission" date="2019-03" db="EMBL/GenBank/DDBJ databases">
        <title>An improved genome assembly of the fluke Schistosoma japonicum.</title>
        <authorList>
            <person name="Hu W."/>
            <person name="Luo F."/>
            <person name="Yin M."/>
            <person name="Mo X."/>
            <person name="Sun C."/>
            <person name="Wu Q."/>
            <person name="Zhu B."/>
            <person name="Xiang M."/>
            <person name="Wang J."/>
            <person name="Wang Y."/>
            <person name="Zhang T."/>
            <person name="Xu B."/>
            <person name="Zheng H."/>
            <person name="Feng Z."/>
        </authorList>
    </citation>
    <scope>NUCLEOTIDE SEQUENCE [LARGE SCALE GENOMIC DNA]</scope>
    <source>
        <strain evidence="11">HuSjv2</strain>
        <tissue evidence="11">Worms</tissue>
    </source>
</reference>
<dbReference type="Proteomes" id="UP000311919">
    <property type="component" value="Unassembled WGS sequence"/>
</dbReference>
<keyword evidence="6" id="KW-0677">Repeat</keyword>
<feature type="domain" description="RING-type" evidence="10">
    <location>
        <begin position="159"/>
        <end position="403"/>
    </location>
</feature>
<keyword evidence="9" id="KW-0862">Zinc</keyword>
<dbReference type="AlphaFoldDB" id="A0A4Z2CSB7"/>
<keyword evidence="7" id="KW-0863">Zinc-finger</keyword>
<evidence type="ECO:0000259" key="10">
    <source>
        <dbReference type="PROSITE" id="PS51873"/>
    </source>
</evidence>
<dbReference type="InterPro" id="IPR003977">
    <property type="entry name" value="Parkin"/>
</dbReference>
<evidence type="ECO:0000256" key="1">
    <source>
        <dbReference type="ARBA" id="ARBA00001798"/>
    </source>
</evidence>
<keyword evidence="12" id="KW-1185">Reference proteome</keyword>
<evidence type="ECO:0000313" key="11">
    <source>
        <dbReference type="EMBL" id="TNN07113.1"/>
    </source>
</evidence>
<dbReference type="InterPro" id="IPR044066">
    <property type="entry name" value="TRIAD_supradom"/>
</dbReference>
<evidence type="ECO:0000313" key="12">
    <source>
        <dbReference type="Proteomes" id="UP000311919"/>
    </source>
</evidence>
<comment type="caution">
    <text evidence="11">The sequence shown here is derived from an EMBL/GenBank/DDBJ whole genome shotgun (WGS) entry which is preliminary data.</text>
</comment>
<dbReference type="GO" id="GO:0016567">
    <property type="term" value="P:protein ubiquitination"/>
    <property type="evidence" value="ECO:0007669"/>
    <property type="project" value="InterPro"/>
</dbReference>
<dbReference type="InterPro" id="IPR054694">
    <property type="entry name" value="Parkin-like_IBR"/>
</dbReference>
<dbReference type="Pfam" id="PF22605">
    <property type="entry name" value="IBR_2"/>
    <property type="match status" value="1"/>
</dbReference>
<dbReference type="InterPro" id="IPR029071">
    <property type="entry name" value="Ubiquitin-like_domsf"/>
</dbReference>
<protein>
    <recommendedName>
        <fullName evidence="3">RBR-type E3 ubiquitin transferase</fullName>
        <ecNumber evidence="3">2.3.2.31</ecNumber>
    </recommendedName>
</protein>
<dbReference type="SUPFAM" id="SSF54236">
    <property type="entry name" value="Ubiquitin-like"/>
    <property type="match status" value="1"/>
</dbReference>
<dbReference type="GO" id="GO:0005739">
    <property type="term" value="C:mitochondrion"/>
    <property type="evidence" value="ECO:0007669"/>
    <property type="project" value="InterPro"/>
</dbReference>
<keyword evidence="5" id="KW-0479">Metal-binding</keyword>
<dbReference type="PROSITE" id="PS51873">
    <property type="entry name" value="TRIAD"/>
    <property type="match status" value="1"/>
</dbReference>
<dbReference type="OrthoDB" id="1431934at2759"/>
<dbReference type="PRINTS" id="PR01475">
    <property type="entry name" value="PARKIN"/>
</dbReference>
<evidence type="ECO:0000256" key="9">
    <source>
        <dbReference type="ARBA" id="ARBA00022833"/>
    </source>
</evidence>
<organism evidence="11 12">
    <name type="scientific">Schistosoma japonicum</name>
    <name type="common">Blood fluke</name>
    <dbReference type="NCBI Taxonomy" id="6182"/>
    <lineage>
        <taxon>Eukaryota</taxon>
        <taxon>Metazoa</taxon>
        <taxon>Spiralia</taxon>
        <taxon>Lophotrochozoa</taxon>
        <taxon>Platyhelminthes</taxon>
        <taxon>Trematoda</taxon>
        <taxon>Digenea</taxon>
        <taxon>Strigeidida</taxon>
        <taxon>Schistosomatoidea</taxon>
        <taxon>Schistosomatidae</taxon>
        <taxon>Schistosoma</taxon>
    </lineage>
</organism>
<dbReference type="GO" id="GO:0005829">
    <property type="term" value="C:cytosol"/>
    <property type="evidence" value="ECO:0007669"/>
    <property type="project" value="InterPro"/>
</dbReference>
<sequence>MFLVVVYSGSLNNIDVDCKWNVLFLKQRICQDLKLNADTYSLLCKTSYGYQIMHEDSKLLEFDLTPNSHVYLYERYPKELYFIFCYPCESIRQALVTFNCSLCKSPFLPVHLDVSSKKCMGKCSSINCTSVEAAINFACTVVSSHNPTTFLKHVKHNNKGIICAACTSSDIDMRVCLCEDDGHSLCVDCFKKYSTEYFTSGMFQFIDNIGYTISCPAGCPNSFVTDPHHFRILGSEFYSTYKEQSAKRYLLLKGSTFCPSCGLDWQITDSQRHVEFPRCWYRCIPPVGCGSLFCSSCGWIYKQFSSSGSQDIPLTCFCDERNNHSRDHSSVKCNAVWNSLKLKVDDAKSNKYINETCRPCPCCKSPTQKLGGCNHIHCSVCGFDWCWVCCEIWSGECLSSHWL</sequence>
<evidence type="ECO:0000256" key="6">
    <source>
        <dbReference type="ARBA" id="ARBA00022737"/>
    </source>
</evidence>
<comment type="catalytic activity">
    <reaction evidence="1">
        <text>[E2 ubiquitin-conjugating enzyme]-S-ubiquitinyl-L-cysteine + [acceptor protein]-L-lysine = [E2 ubiquitin-conjugating enzyme]-L-cysteine + [acceptor protein]-N(6)-ubiquitinyl-L-lysine.</text>
        <dbReference type="EC" id="2.3.2.31"/>
    </reaction>
</comment>
<gene>
    <name evidence="11" type="ORF">EWB00_007930</name>
</gene>
<dbReference type="STRING" id="6182.A0A4Z2CSB7"/>
<name>A0A4Z2CSB7_SCHJA</name>
<keyword evidence="4" id="KW-0808">Transferase</keyword>
<dbReference type="GO" id="GO:0008270">
    <property type="term" value="F:zinc ion binding"/>
    <property type="evidence" value="ECO:0007669"/>
    <property type="project" value="UniProtKB-KW"/>
</dbReference>
<dbReference type="Pfam" id="PF17978">
    <property type="entry name" value="zf-RING_14"/>
    <property type="match status" value="1"/>
</dbReference>
<evidence type="ECO:0000256" key="4">
    <source>
        <dbReference type="ARBA" id="ARBA00022679"/>
    </source>
</evidence>
<dbReference type="CDD" id="cd17039">
    <property type="entry name" value="Ubl_ubiquitin_like"/>
    <property type="match status" value="1"/>
</dbReference>
<dbReference type="InterPro" id="IPR031127">
    <property type="entry name" value="E3_UB_ligase_RBR"/>
</dbReference>
<dbReference type="InterPro" id="IPR041170">
    <property type="entry name" value="Znf-RING_14"/>
</dbReference>
<evidence type="ECO:0000256" key="5">
    <source>
        <dbReference type="ARBA" id="ARBA00022723"/>
    </source>
</evidence>
<dbReference type="GO" id="GO:0061630">
    <property type="term" value="F:ubiquitin protein ligase activity"/>
    <property type="evidence" value="ECO:0007669"/>
    <property type="project" value="UniProtKB-EC"/>
</dbReference>
<dbReference type="EMBL" id="SKCS01000439">
    <property type="protein sequence ID" value="TNN07113.1"/>
    <property type="molecule type" value="Genomic_DNA"/>
</dbReference>
<evidence type="ECO:0000256" key="2">
    <source>
        <dbReference type="ARBA" id="ARBA00004906"/>
    </source>
</evidence>
<keyword evidence="8" id="KW-0833">Ubl conjugation pathway</keyword>
<comment type="pathway">
    <text evidence="2">Protein modification; protein ubiquitination.</text>
</comment>